<reference evidence="3" key="1">
    <citation type="journal article" date="2023" name="bioRxiv">
        <title>Improved chromosome-level genome assembly for marigold (Tagetes erecta).</title>
        <authorList>
            <person name="Jiang F."/>
            <person name="Yuan L."/>
            <person name="Wang S."/>
            <person name="Wang H."/>
            <person name="Xu D."/>
            <person name="Wang A."/>
            <person name="Fan W."/>
        </authorList>
    </citation>
    <scope>NUCLEOTIDE SEQUENCE</scope>
    <source>
        <strain evidence="3">WSJ</strain>
        <tissue evidence="3">Leaf</tissue>
    </source>
</reference>
<dbReference type="PANTHER" id="PTHR38221">
    <property type="entry name" value="BNAA04G14260D PROTEIN"/>
    <property type="match status" value="1"/>
</dbReference>
<dbReference type="PANTHER" id="PTHR38221:SF1">
    <property type="entry name" value="OVULE PROTEIN"/>
    <property type="match status" value="1"/>
</dbReference>
<dbReference type="SUPFAM" id="SSF158791">
    <property type="entry name" value="MgtE N-terminal domain-like"/>
    <property type="match status" value="1"/>
</dbReference>
<proteinExistence type="predicted"/>
<gene>
    <name evidence="3" type="ORF">QVD17_38347</name>
</gene>
<dbReference type="InterPro" id="IPR006668">
    <property type="entry name" value="Mg_transptr_MgtE_intracell_dom"/>
</dbReference>
<dbReference type="Gene3D" id="1.25.60.10">
    <property type="entry name" value="MgtE N-terminal domain-like"/>
    <property type="match status" value="1"/>
</dbReference>
<sequence>MANSGDGDKFGPLIIPNCRRTTSQEEKLQACPFARQSKPSSDNIQSSSSADESPEQATGIEILTLPESSDEYHTPPEHHSCSQNSSNEGQIPPTMITDFDRNVEDPIPVDDAGEHVGRGFVEKSGDVVEDNNTCTSAHQVFDEMPQTSAHQVFDEMPRTSAHQVFDEMPQTSAHQVFDEMPQTSAHQVFDEMPQTSARQVFDEIPRREQENVSREKRKLPFSMKTQKKKSNCSKHEAFMNSMNRVLKMVGERKTQKDNDGDEMSIDLLESAKMRGLSFPRPRWWPADGLNPME</sequence>
<accession>A0AAD8JNP7</accession>
<protein>
    <recommendedName>
        <fullName evidence="2">Magnesium transporter MgtE intracellular domain-containing protein</fullName>
    </recommendedName>
</protein>
<dbReference type="InterPro" id="IPR038076">
    <property type="entry name" value="MgtE_N_sf"/>
</dbReference>
<feature type="region of interest" description="Disordered" evidence="1">
    <location>
        <begin position="1"/>
        <end position="99"/>
    </location>
</feature>
<dbReference type="Pfam" id="PF03448">
    <property type="entry name" value="MgtE_N"/>
    <property type="match status" value="1"/>
</dbReference>
<feature type="domain" description="Magnesium transporter MgtE intracellular" evidence="2">
    <location>
        <begin position="139"/>
        <end position="212"/>
    </location>
</feature>
<feature type="compositionally biased region" description="Basic and acidic residues" evidence="1">
    <location>
        <begin position="70"/>
        <end position="80"/>
    </location>
</feature>
<comment type="caution">
    <text evidence="3">The sequence shown here is derived from an EMBL/GenBank/DDBJ whole genome shotgun (WGS) entry which is preliminary data.</text>
</comment>
<dbReference type="Proteomes" id="UP001229421">
    <property type="component" value="Unassembled WGS sequence"/>
</dbReference>
<evidence type="ECO:0000313" key="4">
    <source>
        <dbReference type="Proteomes" id="UP001229421"/>
    </source>
</evidence>
<feature type="compositionally biased region" description="Low complexity" evidence="1">
    <location>
        <begin position="37"/>
        <end position="51"/>
    </location>
</feature>
<organism evidence="3 4">
    <name type="scientific">Tagetes erecta</name>
    <name type="common">African marigold</name>
    <dbReference type="NCBI Taxonomy" id="13708"/>
    <lineage>
        <taxon>Eukaryota</taxon>
        <taxon>Viridiplantae</taxon>
        <taxon>Streptophyta</taxon>
        <taxon>Embryophyta</taxon>
        <taxon>Tracheophyta</taxon>
        <taxon>Spermatophyta</taxon>
        <taxon>Magnoliopsida</taxon>
        <taxon>eudicotyledons</taxon>
        <taxon>Gunneridae</taxon>
        <taxon>Pentapetalae</taxon>
        <taxon>asterids</taxon>
        <taxon>campanulids</taxon>
        <taxon>Asterales</taxon>
        <taxon>Asteraceae</taxon>
        <taxon>Asteroideae</taxon>
        <taxon>Heliantheae alliance</taxon>
        <taxon>Tageteae</taxon>
        <taxon>Tagetes</taxon>
    </lineage>
</organism>
<dbReference type="AlphaFoldDB" id="A0AAD8JNP7"/>
<dbReference type="EMBL" id="JAUHHV010000011">
    <property type="protein sequence ID" value="KAK1406739.1"/>
    <property type="molecule type" value="Genomic_DNA"/>
</dbReference>
<evidence type="ECO:0000259" key="2">
    <source>
        <dbReference type="Pfam" id="PF03448"/>
    </source>
</evidence>
<keyword evidence="4" id="KW-1185">Reference proteome</keyword>
<evidence type="ECO:0000313" key="3">
    <source>
        <dbReference type="EMBL" id="KAK1406739.1"/>
    </source>
</evidence>
<evidence type="ECO:0000256" key="1">
    <source>
        <dbReference type="SAM" id="MobiDB-lite"/>
    </source>
</evidence>
<name>A0AAD8JNP7_TARER</name>